<feature type="transmembrane region" description="Helical" evidence="2">
    <location>
        <begin position="59"/>
        <end position="82"/>
    </location>
</feature>
<evidence type="ECO:0000256" key="2">
    <source>
        <dbReference type="SAM" id="Phobius"/>
    </source>
</evidence>
<reference evidence="3 4" key="1">
    <citation type="submission" date="2020-03" db="EMBL/GenBank/DDBJ databases">
        <title>Cyclobacterium plantarum sp. nov., a marine bacterium isolated from a coastal-marine wetland.</title>
        <authorList>
            <person name="Sanchez-Porro C."/>
            <person name="Ventosa A."/>
            <person name="Amoozegar M."/>
        </authorList>
    </citation>
    <scope>NUCLEOTIDE SEQUENCE [LARGE SCALE GENOMIC DNA]</scope>
    <source>
        <strain evidence="3 4">GBPx2</strain>
    </source>
</reference>
<keyword evidence="1" id="KW-0813">Transport</keyword>
<evidence type="ECO:0008006" key="5">
    <source>
        <dbReference type="Google" id="ProtNLM"/>
    </source>
</evidence>
<name>A0ABX0H9G1_9BACT</name>
<keyword evidence="2" id="KW-0812">Transmembrane</keyword>
<feature type="transmembrane region" description="Helical" evidence="2">
    <location>
        <begin position="215"/>
        <end position="240"/>
    </location>
</feature>
<feature type="transmembrane region" description="Helical" evidence="2">
    <location>
        <begin position="252"/>
        <end position="272"/>
    </location>
</feature>
<proteinExistence type="predicted"/>
<dbReference type="RefSeq" id="WP_166147064.1">
    <property type="nucleotide sequence ID" value="NZ_JAANYN010000004.1"/>
</dbReference>
<organism evidence="3 4">
    <name type="scientific">Cyclobacterium plantarum</name>
    <dbReference type="NCBI Taxonomy" id="2716263"/>
    <lineage>
        <taxon>Bacteria</taxon>
        <taxon>Pseudomonadati</taxon>
        <taxon>Bacteroidota</taxon>
        <taxon>Cytophagia</taxon>
        <taxon>Cytophagales</taxon>
        <taxon>Cyclobacteriaceae</taxon>
        <taxon>Cyclobacterium</taxon>
    </lineage>
</organism>
<feature type="transmembrane region" description="Helical" evidence="2">
    <location>
        <begin position="279"/>
        <end position="302"/>
    </location>
</feature>
<feature type="transmembrane region" description="Helical" evidence="2">
    <location>
        <begin position="34"/>
        <end position="53"/>
    </location>
</feature>
<evidence type="ECO:0000256" key="1">
    <source>
        <dbReference type="ARBA" id="ARBA00022448"/>
    </source>
</evidence>
<feature type="transmembrane region" description="Helical" evidence="2">
    <location>
        <begin position="118"/>
        <end position="138"/>
    </location>
</feature>
<feature type="transmembrane region" description="Helical" evidence="2">
    <location>
        <begin position="6"/>
        <end position="25"/>
    </location>
</feature>
<gene>
    <name evidence="3" type="ORF">G9Q97_11850</name>
</gene>
<dbReference type="Proteomes" id="UP000649799">
    <property type="component" value="Unassembled WGS sequence"/>
</dbReference>
<keyword evidence="4" id="KW-1185">Reference proteome</keyword>
<sequence length="303" mass="33769">MEITIELYKSLFPFLLCLLIGYLGIKKLDINKNWLTYPLVYFFMPFLVIYHILSADAEILVFLSVISFTMASLMVIPAILTYRKLGKNEYLIKSSFSFFNVAFFGIPTFAAIYGPESISSLICIYVGTALFGDLIGFYQVARPKFGRAEAFFKVLKTPFIYAFALAIGLKVFGASNPDYLDFPADVTGNLVSAAGMLIIGFNLKEVSIKSFQWKTISWILGIRMISAIVIIAVLLGLEYFCFDVLESKDRQMLGMVSLFPIAANVTVFASLFQHNERASALLILFSMVLSLIAIPIFAALLIA</sequence>
<keyword evidence="2" id="KW-1133">Transmembrane helix</keyword>
<dbReference type="EMBL" id="JAANYN010000004">
    <property type="protein sequence ID" value="NHE57503.1"/>
    <property type="molecule type" value="Genomic_DNA"/>
</dbReference>
<accession>A0ABX0H9G1</accession>
<dbReference type="PANTHER" id="PTHR36838:SF1">
    <property type="entry name" value="SLR1864 PROTEIN"/>
    <property type="match status" value="1"/>
</dbReference>
<protein>
    <recommendedName>
        <fullName evidence="5">AEC family transporter</fullName>
    </recommendedName>
</protein>
<dbReference type="PANTHER" id="PTHR36838">
    <property type="entry name" value="AUXIN EFFLUX CARRIER FAMILY PROTEIN"/>
    <property type="match status" value="1"/>
</dbReference>
<feature type="transmembrane region" description="Helical" evidence="2">
    <location>
        <begin position="150"/>
        <end position="174"/>
    </location>
</feature>
<feature type="transmembrane region" description="Helical" evidence="2">
    <location>
        <begin position="186"/>
        <end position="203"/>
    </location>
</feature>
<feature type="transmembrane region" description="Helical" evidence="2">
    <location>
        <begin position="94"/>
        <end position="112"/>
    </location>
</feature>
<keyword evidence="2" id="KW-0472">Membrane</keyword>
<evidence type="ECO:0000313" key="4">
    <source>
        <dbReference type="Proteomes" id="UP000649799"/>
    </source>
</evidence>
<evidence type="ECO:0000313" key="3">
    <source>
        <dbReference type="EMBL" id="NHE57503.1"/>
    </source>
</evidence>
<comment type="caution">
    <text evidence="3">The sequence shown here is derived from an EMBL/GenBank/DDBJ whole genome shotgun (WGS) entry which is preliminary data.</text>
</comment>